<dbReference type="Gene3D" id="3.10.10.10">
    <property type="entry name" value="HIV Type 1 Reverse Transcriptase, subunit A, domain 1"/>
    <property type="match status" value="1"/>
</dbReference>
<proteinExistence type="predicted"/>
<reference evidence="2" key="2">
    <citation type="journal article" date="2024" name="Plant">
        <title>Genomic evolution and insights into agronomic trait innovations of Sesamum species.</title>
        <authorList>
            <person name="Miao H."/>
            <person name="Wang L."/>
            <person name="Qu L."/>
            <person name="Liu H."/>
            <person name="Sun Y."/>
            <person name="Le M."/>
            <person name="Wang Q."/>
            <person name="Wei S."/>
            <person name="Zheng Y."/>
            <person name="Lin W."/>
            <person name="Duan Y."/>
            <person name="Cao H."/>
            <person name="Xiong S."/>
            <person name="Wang X."/>
            <person name="Wei L."/>
            <person name="Li C."/>
            <person name="Ma Q."/>
            <person name="Ju M."/>
            <person name="Zhao R."/>
            <person name="Li G."/>
            <person name="Mu C."/>
            <person name="Tian Q."/>
            <person name="Mei H."/>
            <person name="Zhang T."/>
            <person name="Gao T."/>
            <person name="Zhang H."/>
        </authorList>
    </citation>
    <scope>NUCLEOTIDE SEQUENCE</scope>
    <source>
        <strain evidence="2">KEN1</strain>
    </source>
</reference>
<organism evidence="2">
    <name type="scientific">Sesamum latifolium</name>
    <dbReference type="NCBI Taxonomy" id="2727402"/>
    <lineage>
        <taxon>Eukaryota</taxon>
        <taxon>Viridiplantae</taxon>
        <taxon>Streptophyta</taxon>
        <taxon>Embryophyta</taxon>
        <taxon>Tracheophyta</taxon>
        <taxon>Spermatophyta</taxon>
        <taxon>Magnoliopsida</taxon>
        <taxon>eudicotyledons</taxon>
        <taxon>Gunneridae</taxon>
        <taxon>Pentapetalae</taxon>
        <taxon>asterids</taxon>
        <taxon>lamiids</taxon>
        <taxon>Lamiales</taxon>
        <taxon>Pedaliaceae</taxon>
        <taxon>Sesamum</taxon>
    </lineage>
</organism>
<dbReference type="InterPro" id="IPR000477">
    <property type="entry name" value="RT_dom"/>
</dbReference>
<sequence length="383" mass="43797">MTTNDLTGIDPSVIVHSLNVDPTYHSVKQKKRHFGPAKDKVIQDEGYHQRMLNPDDQKRVSFITLDGTYCYIVMPFGLKNTGATYQRLVDRMFREQLRSNMEVYVDDMLVKSRQIDQHLVDLAKTFNTLRRYHMKLNPAKCVFGKKLQISGISSHRKGNRGPQAVSSVLIKKKKDYRSLSIIPDQQSKHKPWRNLYKKQRLQKESKGRWLLHVDGSSTLAGRDKALIAGIKMALDAGAEDLIAYTSSQLVTRQVEVQVETNWRRPLLDYLEKYIFPPDEKEASRLRHRAAREEGRDILQEIHEGARGSHVAEWALANKVLRARYFWLILKETQPAGPRDANSANSMPHSFTSQPNHYEQCLLLVLSLNGDGHSRTLPSSNGAT</sequence>
<dbReference type="CDD" id="cd01647">
    <property type="entry name" value="RT_LTR"/>
    <property type="match status" value="1"/>
</dbReference>
<feature type="domain" description="Reverse transcriptase" evidence="1">
    <location>
        <begin position="40"/>
        <end position="145"/>
    </location>
</feature>
<name>A0AAW2WGC8_9LAMI</name>
<dbReference type="EMBL" id="JACGWN010000008">
    <property type="protein sequence ID" value="KAL0439442.1"/>
    <property type="molecule type" value="Genomic_DNA"/>
</dbReference>
<evidence type="ECO:0000313" key="2">
    <source>
        <dbReference type="EMBL" id="KAL0439442.1"/>
    </source>
</evidence>
<dbReference type="InterPro" id="IPR043128">
    <property type="entry name" value="Rev_trsase/Diguanyl_cyclase"/>
</dbReference>
<accession>A0AAW2WGC8</accession>
<gene>
    <name evidence="2" type="ORF">Slati_2427200</name>
</gene>
<dbReference type="PANTHER" id="PTHR24559">
    <property type="entry name" value="TRANSPOSON TY3-I GAG-POL POLYPROTEIN"/>
    <property type="match status" value="1"/>
</dbReference>
<reference evidence="2" key="1">
    <citation type="submission" date="2020-06" db="EMBL/GenBank/DDBJ databases">
        <authorList>
            <person name="Li T."/>
            <person name="Hu X."/>
            <person name="Zhang T."/>
            <person name="Song X."/>
            <person name="Zhang H."/>
            <person name="Dai N."/>
            <person name="Sheng W."/>
            <person name="Hou X."/>
            <person name="Wei L."/>
        </authorList>
    </citation>
    <scope>NUCLEOTIDE SEQUENCE</scope>
    <source>
        <strain evidence="2">KEN1</strain>
        <tissue evidence="2">Leaf</tissue>
    </source>
</reference>
<evidence type="ECO:0000259" key="1">
    <source>
        <dbReference type="Pfam" id="PF00078"/>
    </source>
</evidence>
<dbReference type="AlphaFoldDB" id="A0AAW2WGC8"/>
<dbReference type="PANTHER" id="PTHR24559:SF430">
    <property type="entry name" value="RNA-DIRECTED DNA POLYMERASE"/>
    <property type="match status" value="1"/>
</dbReference>
<dbReference type="Pfam" id="PF00078">
    <property type="entry name" value="RVT_1"/>
    <property type="match status" value="1"/>
</dbReference>
<protein>
    <submittedName>
        <fullName evidence="2">Retrovirus-related Pol polyprotein from transposon.6</fullName>
    </submittedName>
</protein>
<dbReference type="SUPFAM" id="SSF56672">
    <property type="entry name" value="DNA/RNA polymerases"/>
    <property type="match status" value="1"/>
</dbReference>
<dbReference type="InterPro" id="IPR053134">
    <property type="entry name" value="RNA-dir_DNA_polymerase"/>
</dbReference>
<dbReference type="Gene3D" id="3.30.70.270">
    <property type="match status" value="1"/>
</dbReference>
<comment type="caution">
    <text evidence="2">The sequence shown here is derived from an EMBL/GenBank/DDBJ whole genome shotgun (WGS) entry which is preliminary data.</text>
</comment>
<dbReference type="InterPro" id="IPR043502">
    <property type="entry name" value="DNA/RNA_pol_sf"/>
</dbReference>